<dbReference type="EMBL" id="UZAK01044935">
    <property type="protein sequence ID" value="VDP73199.1"/>
    <property type="molecule type" value="Genomic_DNA"/>
</dbReference>
<evidence type="ECO:0000313" key="2">
    <source>
        <dbReference type="Proteomes" id="UP000279833"/>
    </source>
</evidence>
<dbReference type="WBParaSite" id="SCUD_0002073201-mRNA-1">
    <property type="protein sequence ID" value="SCUD_0002073201-mRNA-1"/>
    <property type="gene ID" value="SCUD_0002073201"/>
</dbReference>
<accession>A0A183L081</accession>
<evidence type="ECO:0000313" key="3">
    <source>
        <dbReference type="WBParaSite" id="SCUD_0002073201-mRNA-1"/>
    </source>
</evidence>
<dbReference type="STRING" id="6186.A0A183L081"/>
<evidence type="ECO:0000313" key="1">
    <source>
        <dbReference type="EMBL" id="VDP73199.1"/>
    </source>
</evidence>
<dbReference type="Proteomes" id="UP000279833">
    <property type="component" value="Unassembled WGS sequence"/>
</dbReference>
<keyword evidence="2" id="KW-1185">Reference proteome</keyword>
<reference evidence="1 2" key="2">
    <citation type="submission" date="2018-11" db="EMBL/GenBank/DDBJ databases">
        <authorList>
            <consortium name="Pathogen Informatics"/>
        </authorList>
    </citation>
    <scope>NUCLEOTIDE SEQUENCE [LARGE SCALE GENOMIC DNA]</scope>
    <source>
        <strain evidence="1">Dakar</strain>
        <strain evidence="2">Dakar, Senegal</strain>
    </source>
</reference>
<name>A0A183L081_9TREM</name>
<dbReference type="AlphaFoldDB" id="A0A183L081"/>
<protein>
    <submittedName>
        <fullName evidence="3">MYND-type domain-containing protein</fullName>
    </submittedName>
</protein>
<gene>
    <name evidence="1" type="ORF">SCUD_LOCUS20730</name>
</gene>
<sequence length="57" mass="6481">MSAVWRVAATHPKKLVAGTLCLVYCYNFTGEKYRDYVLHREICSHVSVGHSPLPMIM</sequence>
<organism evidence="3">
    <name type="scientific">Schistosoma curassoni</name>
    <dbReference type="NCBI Taxonomy" id="6186"/>
    <lineage>
        <taxon>Eukaryota</taxon>
        <taxon>Metazoa</taxon>
        <taxon>Spiralia</taxon>
        <taxon>Lophotrochozoa</taxon>
        <taxon>Platyhelminthes</taxon>
        <taxon>Trematoda</taxon>
        <taxon>Digenea</taxon>
        <taxon>Strigeidida</taxon>
        <taxon>Schistosomatoidea</taxon>
        <taxon>Schistosomatidae</taxon>
        <taxon>Schistosoma</taxon>
    </lineage>
</organism>
<reference evidence="3" key="1">
    <citation type="submission" date="2016-06" db="UniProtKB">
        <authorList>
            <consortium name="WormBaseParasite"/>
        </authorList>
    </citation>
    <scope>IDENTIFICATION</scope>
</reference>
<proteinExistence type="predicted"/>